<evidence type="ECO:0000256" key="1">
    <source>
        <dbReference type="SAM" id="MobiDB-lite"/>
    </source>
</evidence>
<proteinExistence type="predicted"/>
<feature type="region of interest" description="Disordered" evidence="1">
    <location>
        <begin position="42"/>
        <end position="65"/>
    </location>
</feature>
<feature type="compositionally biased region" description="Low complexity" evidence="1">
    <location>
        <begin position="49"/>
        <end position="65"/>
    </location>
</feature>
<protein>
    <submittedName>
        <fullName evidence="2">Sterile alpha and TIR motif-containing protein 1</fullName>
    </submittedName>
</protein>
<evidence type="ECO:0000313" key="2">
    <source>
        <dbReference type="EMBL" id="GFT90835.1"/>
    </source>
</evidence>
<gene>
    <name evidence="2" type="primary">Ect4_2</name>
    <name evidence="2" type="ORF">NPIL_580401</name>
</gene>
<keyword evidence="3" id="KW-1185">Reference proteome</keyword>
<dbReference type="Proteomes" id="UP000887013">
    <property type="component" value="Unassembled WGS sequence"/>
</dbReference>
<accession>A0A8X6PYW5</accession>
<reference evidence="2" key="1">
    <citation type="submission" date="2020-08" db="EMBL/GenBank/DDBJ databases">
        <title>Multicomponent nature underlies the extraordinary mechanical properties of spider dragline silk.</title>
        <authorList>
            <person name="Kono N."/>
            <person name="Nakamura H."/>
            <person name="Mori M."/>
            <person name="Yoshida Y."/>
            <person name="Ohtoshi R."/>
            <person name="Malay A.D."/>
            <person name="Moran D.A.P."/>
            <person name="Tomita M."/>
            <person name="Numata K."/>
            <person name="Arakawa K."/>
        </authorList>
    </citation>
    <scope>NUCLEOTIDE SEQUENCE</scope>
</reference>
<comment type="caution">
    <text evidence="2">The sequence shown here is derived from an EMBL/GenBank/DDBJ whole genome shotgun (WGS) entry which is preliminary data.</text>
</comment>
<dbReference type="EMBL" id="BMAW01025085">
    <property type="protein sequence ID" value="GFT90835.1"/>
    <property type="molecule type" value="Genomic_DNA"/>
</dbReference>
<name>A0A8X6PYW5_NEPPI</name>
<dbReference type="AlphaFoldDB" id="A0A8X6PYW5"/>
<organism evidence="2 3">
    <name type="scientific">Nephila pilipes</name>
    <name type="common">Giant wood spider</name>
    <name type="synonym">Nephila maculata</name>
    <dbReference type="NCBI Taxonomy" id="299642"/>
    <lineage>
        <taxon>Eukaryota</taxon>
        <taxon>Metazoa</taxon>
        <taxon>Ecdysozoa</taxon>
        <taxon>Arthropoda</taxon>
        <taxon>Chelicerata</taxon>
        <taxon>Arachnida</taxon>
        <taxon>Araneae</taxon>
        <taxon>Araneomorphae</taxon>
        <taxon>Entelegynae</taxon>
        <taxon>Araneoidea</taxon>
        <taxon>Nephilidae</taxon>
        <taxon>Nephila</taxon>
    </lineage>
</organism>
<evidence type="ECO:0000313" key="3">
    <source>
        <dbReference type="Proteomes" id="UP000887013"/>
    </source>
</evidence>
<sequence length="118" mass="13170">MGNKTSRKLIDSPIEWQNEIQTLQGHCAVMSSVSLTTSTFRSSSEKLSDNSSSSSSTTTTKKQQKQLLKNFTRSYSLTSSSCTNSEDNTAFKLSSADRRFSFDDILDEKEEVRTSSTF</sequence>
<feature type="non-terminal residue" evidence="2">
    <location>
        <position position="1"/>
    </location>
</feature>